<keyword evidence="4" id="KW-1185">Reference proteome</keyword>
<dbReference type="OrthoDB" id="416496at2759"/>
<reference evidence="3" key="1">
    <citation type="submission" date="2020-11" db="EMBL/GenBank/DDBJ databases">
        <authorList>
            <person name="Tran Van P."/>
        </authorList>
    </citation>
    <scope>NUCLEOTIDE SEQUENCE</scope>
</reference>
<organism evidence="3">
    <name type="scientific">Darwinula stevensoni</name>
    <dbReference type="NCBI Taxonomy" id="69355"/>
    <lineage>
        <taxon>Eukaryota</taxon>
        <taxon>Metazoa</taxon>
        <taxon>Ecdysozoa</taxon>
        <taxon>Arthropoda</taxon>
        <taxon>Crustacea</taxon>
        <taxon>Oligostraca</taxon>
        <taxon>Ostracoda</taxon>
        <taxon>Podocopa</taxon>
        <taxon>Podocopida</taxon>
        <taxon>Darwinulocopina</taxon>
        <taxon>Darwinuloidea</taxon>
        <taxon>Darwinulidae</taxon>
        <taxon>Darwinula</taxon>
    </lineage>
</organism>
<dbReference type="SUPFAM" id="SSF53335">
    <property type="entry name" value="S-adenosyl-L-methionine-dependent methyltransferases"/>
    <property type="match status" value="1"/>
</dbReference>
<name>A0A7R9A6S8_9CRUS</name>
<dbReference type="InterPro" id="IPR052356">
    <property type="entry name" value="Thiol_S-MT"/>
</dbReference>
<keyword evidence="1" id="KW-1133">Transmembrane helix</keyword>
<protein>
    <recommendedName>
        <fullName evidence="2">Methyltransferase type 11 domain-containing protein</fullName>
    </recommendedName>
</protein>
<accession>A0A7R9A6S8</accession>
<dbReference type="PANTHER" id="PTHR45036">
    <property type="entry name" value="METHYLTRANSFERASE LIKE 7B"/>
    <property type="match status" value="1"/>
</dbReference>
<proteinExistence type="predicted"/>
<sequence length="254" mass="28881">MWFILYTVGFVASVLYVYSFFRRRLFASFMEHITSKPSPKITAMKKSLFESMKEIVSSDPESKRSGRFRLLEIGPGTGTNFEFYPSNAKLSVLEPDHSFKDYFARNKQKFPHLELENFYEGWAQDMKQVRSGSIDAVVCTRVLCSVPVRKTGPFLAEVKRVLAPKGRFYFVEHVGDRPGTILRWIQNALRATFLYGFLTCGCIPNKSTDEDVKRAGFSSTDATRFHVETDAPVWTLKGFFLRLIASHVAGVAGK</sequence>
<keyword evidence="1" id="KW-0472">Membrane</keyword>
<gene>
    <name evidence="3" type="ORF">DSTB1V02_LOCUS5907</name>
</gene>
<dbReference type="CDD" id="cd02440">
    <property type="entry name" value="AdoMet_MTases"/>
    <property type="match status" value="1"/>
</dbReference>
<evidence type="ECO:0000313" key="4">
    <source>
        <dbReference type="Proteomes" id="UP000677054"/>
    </source>
</evidence>
<keyword evidence="1" id="KW-0812">Transmembrane</keyword>
<dbReference type="InterPro" id="IPR013216">
    <property type="entry name" value="Methyltransf_11"/>
</dbReference>
<dbReference type="EMBL" id="LR900539">
    <property type="protein sequence ID" value="CAD7246043.1"/>
    <property type="molecule type" value="Genomic_DNA"/>
</dbReference>
<dbReference type="PANTHER" id="PTHR45036:SF1">
    <property type="entry name" value="METHYLTRANSFERASE LIKE 7A"/>
    <property type="match status" value="1"/>
</dbReference>
<evidence type="ECO:0000313" key="3">
    <source>
        <dbReference type="EMBL" id="CAD7246043.1"/>
    </source>
</evidence>
<dbReference type="Proteomes" id="UP000677054">
    <property type="component" value="Unassembled WGS sequence"/>
</dbReference>
<dbReference type="Pfam" id="PF08241">
    <property type="entry name" value="Methyltransf_11"/>
    <property type="match status" value="1"/>
</dbReference>
<evidence type="ECO:0000256" key="1">
    <source>
        <dbReference type="SAM" id="Phobius"/>
    </source>
</evidence>
<feature type="transmembrane region" description="Helical" evidence="1">
    <location>
        <begin position="6"/>
        <end position="21"/>
    </location>
</feature>
<dbReference type="Gene3D" id="3.40.50.150">
    <property type="entry name" value="Vaccinia Virus protein VP39"/>
    <property type="match status" value="1"/>
</dbReference>
<dbReference type="GO" id="GO:0008757">
    <property type="term" value="F:S-adenosylmethionine-dependent methyltransferase activity"/>
    <property type="evidence" value="ECO:0007669"/>
    <property type="project" value="InterPro"/>
</dbReference>
<dbReference type="EMBL" id="CAJPEV010001022">
    <property type="protein sequence ID" value="CAG0890213.1"/>
    <property type="molecule type" value="Genomic_DNA"/>
</dbReference>
<dbReference type="AlphaFoldDB" id="A0A7R9A6S8"/>
<evidence type="ECO:0000259" key="2">
    <source>
        <dbReference type="Pfam" id="PF08241"/>
    </source>
</evidence>
<dbReference type="InterPro" id="IPR029063">
    <property type="entry name" value="SAM-dependent_MTases_sf"/>
</dbReference>
<feature type="domain" description="Methyltransferase type 11" evidence="2">
    <location>
        <begin position="71"/>
        <end position="170"/>
    </location>
</feature>